<dbReference type="GeneID" id="103507238"/>
<name>A0A3Q0INR8_DIACI</name>
<dbReference type="Proteomes" id="UP000079169">
    <property type="component" value="Unplaced"/>
</dbReference>
<feature type="compositionally biased region" description="Low complexity" evidence="1">
    <location>
        <begin position="335"/>
        <end position="350"/>
    </location>
</feature>
<feature type="region of interest" description="Disordered" evidence="1">
    <location>
        <begin position="330"/>
        <end position="382"/>
    </location>
</feature>
<accession>A0A3Q0INR8</accession>
<keyword evidence="2" id="KW-1185">Reference proteome</keyword>
<feature type="compositionally biased region" description="Basic and acidic residues" evidence="1">
    <location>
        <begin position="503"/>
        <end position="517"/>
    </location>
</feature>
<proteinExistence type="predicted"/>
<dbReference type="KEGG" id="dci:103507238"/>
<organism evidence="2 3">
    <name type="scientific">Diaphorina citri</name>
    <name type="common">Asian citrus psyllid</name>
    <dbReference type="NCBI Taxonomy" id="121845"/>
    <lineage>
        <taxon>Eukaryota</taxon>
        <taxon>Metazoa</taxon>
        <taxon>Ecdysozoa</taxon>
        <taxon>Arthropoda</taxon>
        <taxon>Hexapoda</taxon>
        <taxon>Insecta</taxon>
        <taxon>Pterygota</taxon>
        <taxon>Neoptera</taxon>
        <taxon>Paraneoptera</taxon>
        <taxon>Hemiptera</taxon>
        <taxon>Sternorrhyncha</taxon>
        <taxon>Psylloidea</taxon>
        <taxon>Psyllidae</taxon>
        <taxon>Diaphorininae</taxon>
        <taxon>Diaphorina</taxon>
    </lineage>
</organism>
<dbReference type="AlphaFoldDB" id="A0A3Q0INR8"/>
<gene>
    <name evidence="3" type="primary">LOC103507238</name>
</gene>
<dbReference type="RefSeq" id="XP_026677951.1">
    <property type="nucleotide sequence ID" value="XM_026822150.1"/>
</dbReference>
<feature type="region of interest" description="Disordered" evidence="1">
    <location>
        <begin position="641"/>
        <end position="670"/>
    </location>
</feature>
<feature type="region of interest" description="Disordered" evidence="1">
    <location>
        <begin position="445"/>
        <end position="563"/>
    </location>
</feature>
<evidence type="ECO:0000313" key="2">
    <source>
        <dbReference type="Proteomes" id="UP000079169"/>
    </source>
</evidence>
<feature type="compositionally biased region" description="Basic residues" evidence="1">
    <location>
        <begin position="492"/>
        <end position="502"/>
    </location>
</feature>
<evidence type="ECO:0000256" key="1">
    <source>
        <dbReference type="SAM" id="MobiDB-lite"/>
    </source>
</evidence>
<reference evidence="3" key="1">
    <citation type="submission" date="2025-08" db="UniProtKB">
        <authorList>
            <consortium name="RefSeq"/>
        </authorList>
    </citation>
    <scope>IDENTIFICATION</scope>
</reference>
<feature type="compositionally biased region" description="Polar residues" evidence="1">
    <location>
        <begin position="652"/>
        <end position="664"/>
    </location>
</feature>
<dbReference type="PaxDb" id="121845-A0A3Q0INR8"/>
<sequence>MNKKKFKPSIINVDTIETIMNYNATQKHIIVIGMNDKTSLRYYSDTVSEILSYYLCLNVQIAKPLSSKIYRNRAVRWMTQFTVLCDFSLDRICDTILKTNGIAKGPPDILGETILGLVDLCVKHCCSNDEGTSKRMCVLTFIRTMLVYQRVIRWYRKVYEEEPERLASSKITCEGVVMHRVDFCMKHIIPPEHLKEVIQLLGEDVSNRILDDLPPYEQILASLPPHEQDKTTMNRMLTRNYSTGNAYEDLTAIACNKDILPLLALDSRQVTPQFPYLAVQEATVADALDPGATKFDSREEERLHAFSLKIMHERVKKHCLSDMTSVYTSSAENPQSVQSEDSESSQKISSTTVVDMLDTPYPGGGKMSPGDEELSSRTGSGSISMMKLPLDMTMAYITIVENGVKKGLTPCFVIDNAEDGSLRVGGIGRESHGKVPVKRVVSVRHNQSISDMSDMSADEESGTKPPSSSAASTPCKVNKPRGVVRQMETRAKKAASGKGPKRKVVERCGEVPPDKRPRQSSTGHEPHSQPPTTPLQSVIHHTDPSKAGPGSFDCLKSSSGEGEAEPLELMGSCFMDYDGPWESSYDMIMKSVSLTEVEGNQDEVLLHKVLRKAFRQRHNLDSFLISLPYFRPLNDLGGSNHHAAAAGGADQTPGSQQSIDSGNSLFPHDGDSRASFVGDPLLNNTQSELVKTHQPPNKATGPGIGVKRLDTAYYPDMETTLDPYQVMGDEDYLHRLGLAGSSSD</sequence>
<evidence type="ECO:0000313" key="3">
    <source>
        <dbReference type="RefSeq" id="XP_026677951.1"/>
    </source>
</evidence>
<protein>
    <submittedName>
        <fullName evidence="3">Uncharacterized protein LOC103507238</fullName>
    </submittedName>
</protein>